<evidence type="ECO:0000256" key="3">
    <source>
        <dbReference type="ARBA" id="ARBA00022475"/>
    </source>
</evidence>
<keyword evidence="3" id="KW-1003">Cell membrane</keyword>
<dbReference type="GO" id="GO:0005886">
    <property type="term" value="C:plasma membrane"/>
    <property type="evidence" value="ECO:0007669"/>
    <property type="project" value="UniProtKB-SubCell"/>
</dbReference>
<dbReference type="GO" id="GO:0006417">
    <property type="term" value="P:regulation of translation"/>
    <property type="evidence" value="ECO:0007669"/>
    <property type="project" value="TreeGrafter"/>
</dbReference>
<evidence type="ECO:0000256" key="7">
    <source>
        <dbReference type="ARBA" id="ARBA00029829"/>
    </source>
</evidence>
<dbReference type="InterPro" id="IPR018764">
    <property type="entry name" value="RskA_C"/>
</dbReference>
<dbReference type="InterPro" id="IPR051474">
    <property type="entry name" value="Anti-sigma-K/W_factor"/>
</dbReference>
<reference evidence="10 11" key="1">
    <citation type="journal article" date="2018" name="Nat. Biotechnol.">
        <title>A standardized bacterial taxonomy based on genome phylogeny substantially revises the tree of life.</title>
        <authorList>
            <person name="Parks D.H."/>
            <person name="Chuvochina M."/>
            <person name="Waite D.W."/>
            <person name="Rinke C."/>
            <person name="Skarshewski A."/>
            <person name="Chaumeil P.A."/>
            <person name="Hugenholtz P."/>
        </authorList>
    </citation>
    <scope>NUCLEOTIDE SEQUENCE [LARGE SCALE GENOMIC DNA]</scope>
    <source>
        <strain evidence="10">UBA8844</strain>
    </source>
</reference>
<organism evidence="10 11">
    <name type="scientific">Gemmatimonas aurantiaca</name>
    <dbReference type="NCBI Taxonomy" id="173480"/>
    <lineage>
        <taxon>Bacteria</taxon>
        <taxon>Pseudomonadati</taxon>
        <taxon>Gemmatimonadota</taxon>
        <taxon>Gemmatimonadia</taxon>
        <taxon>Gemmatimonadales</taxon>
        <taxon>Gemmatimonadaceae</taxon>
        <taxon>Gemmatimonas</taxon>
    </lineage>
</organism>
<sequence length="285" mass="30533">MNPLTIDDARALLPAFALDALDGAEQEAMLDALQRFPELHAELDTFVKTVHTLGTTETVAPAPDLRERFLHRLANDDVDAVPTTPAPVASASPARVRQQAPVHSKWRRVVPFIALTALAATVVVLVRTQASLRSELDAARTAYTKGQSTIAERDQALAEKEAVLRTLLGGGDALLVVNMGVPNATGPGMQFFWNVKDGRGVLHAFRLPQTAQGRAYQLWLIRDGQPVPSRVFTPDGDGSTTLFDIELPQSTTGVTAVAVTEEPAGGSKLPTTQPFLVGTVSTRSQ</sequence>
<accession>A0A3D4VCG4</accession>
<keyword evidence="5" id="KW-1133">Transmembrane helix</keyword>
<dbReference type="InterPro" id="IPR041916">
    <property type="entry name" value="Anti_sigma_zinc_sf"/>
</dbReference>
<keyword evidence="6" id="KW-0472">Membrane</keyword>
<proteinExistence type="predicted"/>
<evidence type="ECO:0000256" key="1">
    <source>
        <dbReference type="ARBA" id="ARBA00004167"/>
    </source>
</evidence>
<evidence type="ECO:0000256" key="2">
    <source>
        <dbReference type="ARBA" id="ARBA00004236"/>
    </source>
</evidence>
<dbReference type="EMBL" id="DPIY01000012">
    <property type="protein sequence ID" value="HCT58826.1"/>
    <property type="molecule type" value="Genomic_DNA"/>
</dbReference>
<dbReference type="PANTHER" id="PTHR37461">
    <property type="entry name" value="ANTI-SIGMA-K FACTOR RSKA"/>
    <property type="match status" value="1"/>
</dbReference>
<evidence type="ECO:0000256" key="6">
    <source>
        <dbReference type="ARBA" id="ARBA00023136"/>
    </source>
</evidence>
<feature type="domain" description="Anti-sigma K factor RskA C-terminal" evidence="9">
    <location>
        <begin position="116"/>
        <end position="274"/>
    </location>
</feature>
<dbReference type="GO" id="GO:0016989">
    <property type="term" value="F:sigma factor antagonist activity"/>
    <property type="evidence" value="ECO:0007669"/>
    <property type="project" value="TreeGrafter"/>
</dbReference>
<name>A0A3D4VCG4_9BACT</name>
<evidence type="ECO:0000313" key="11">
    <source>
        <dbReference type="Proteomes" id="UP000264071"/>
    </source>
</evidence>
<keyword evidence="4" id="KW-0812">Transmembrane</keyword>
<dbReference type="OMA" id="ASARMFM"/>
<gene>
    <name evidence="10" type="ORF">DGD08_16625</name>
</gene>
<evidence type="ECO:0000256" key="5">
    <source>
        <dbReference type="ARBA" id="ARBA00022989"/>
    </source>
</evidence>
<evidence type="ECO:0000313" key="10">
    <source>
        <dbReference type="EMBL" id="HCT58826.1"/>
    </source>
</evidence>
<dbReference type="AlphaFoldDB" id="A0A3D4VCG4"/>
<protein>
    <recommendedName>
        <fullName evidence="8">Regulator of SigK</fullName>
    </recommendedName>
    <alternativeName>
        <fullName evidence="7">Sigma-K anti-sigma factor RskA</fullName>
    </alternativeName>
</protein>
<dbReference type="Gene3D" id="1.10.10.1320">
    <property type="entry name" value="Anti-sigma factor, zinc-finger domain"/>
    <property type="match status" value="1"/>
</dbReference>
<evidence type="ECO:0000256" key="4">
    <source>
        <dbReference type="ARBA" id="ARBA00022692"/>
    </source>
</evidence>
<dbReference type="PANTHER" id="PTHR37461:SF1">
    <property type="entry name" value="ANTI-SIGMA-K FACTOR RSKA"/>
    <property type="match status" value="1"/>
</dbReference>
<evidence type="ECO:0000259" key="9">
    <source>
        <dbReference type="Pfam" id="PF10099"/>
    </source>
</evidence>
<comment type="caution">
    <text evidence="10">The sequence shown here is derived from an EMBL/GenBank/DDBJ whole genome shotgun (WGS) entry which is preliminary data.</text>
</comment>
<evidence type="ECO:0000256" key="8">
    <source>
        <dbReference type="ARBA" id="ARBA00030803"/>
    </source>
</evidence>
<dbReference type="Pfam" id="PF10099">
    <property type="entry name" value="RskA_C"/>
    <property type="match status" value="1"/>
</dbReference>
<dbReference type="Proteomes" id="UP000264071">
    <property type="component" value="Unassembled WGS sequence"/>
</dbReference>
<comment type="subcellular location">
    <subcellularLocation>
        <location evidence="2">Cell membrane</location>
    </subcellularLocation>
    <subcellularLocation>
        <location evidence="1">Membrane</location>
        <topology evidence="1">Single-pass membrane protein</topology>
    </subcellularLocation>
</comment>